<dbReference type="EnsemblPlants" id="Ma09_t25560.1">
    <property type="protein sequence ID" value="Ma09_p25560.1"/>
    <property type="gene ID" value="Ma09_g25560"/>
</dbReference>
<organism evidence="2 3">
    <name type="scientific">Musa acuminata subsp. malaccensis</name>
    <name type="common">Wild banana</name>
    <name type="synonym">Musa malaccensis</name>
    <dbReference type="NCBI Taxonomy" id="214687"/>
    <lineage>
        <taxon>Eukaryota</taxon>
        <taxon>Viridiplantae</taxon>
        <taxon>Streptophyta</taxon>
        <taxon>Embryophyta</taxon>
        <taxon>Tracheophyta</taxon>
        <taxon>Spermatophyta</taxon>
        <taxon>Magnoliopsida</taxon>
        <taxon>Liliopsida</taxon>
        <taxon>Zingiberales</taxon>
        <taxon>Musaceae</taxon>
        <taxon>Musa</taxon>
    </lineage>
</organism>
<reference evidence="1" key="1">
    <citation type="submission" date="2021-03" db="EMBL/GenBank/DDBJ databases">
        <authorList>
            <consortium name="Genoscope - CEA"/>
            <person name="William W."/>
        </authorList>
    </citation>
    <scope>NUCLEOTIDE SEQUENCE</scope>
    <source>
        <strain evidence="1">Doubled-haploid Pahang</strain>
    </source>
</reference>
<evidence type="ECO:0000313" key="2">
    <source>
        <dbReference type="EnsemblPlants" id="Ma09_p25560.1"/>
    </source>
</evidence>
<dbReference type="Proteomes" id="UP000012960">
    <property type="component" value="Unplaced"/>
</dbReference>
<protein>
    <submittedName>
        <fullName evidence="1">(wild Malaysian banana) hypothetical protein</fullName>
    </submittedName>
</protein>
<dbReference type="Gramene" id="Ma09_t25560.1">
    <property type="protein sequence ID" value="Ma09_p25560.1"/>
    <property type="gene ID" value="Ma09_g25560"/>
</dbReference>
<proteinExistence type="predicted"/>
<gene>
    <name evidence="1" type="ORF">GSMUA_244200.1</name>
</gene>
<keyword evidence="3" id="KW-1185">Reference proteome</keyword>
<evidence type="ECO:0000313" key="1">
    <source>
        <dbReference type="EMBL" id="CAG1836451.1"/>
    </source>
</evidence>
<sequence>MIQCSRHCVYSHRTTENNPQGRTYRRNLKSMIHNTKIQ</sequence>
<accession>A0A804KNL3</accession>
<dbReference type="AlphaFoldDB" id="A0A804KNL3"/>
<evidence type="ECO:0000313" key="3">
    <source>
        <dbReference type="Proteomes" id="UP000012960"/>
    </source>
</evidence>
<dbReference type="EMBL" id="HG996474">
    <property type="protein sequence ID" value="CAG1836451.1"/>
    <property type="molecule type" value="Genomic_DNA"/>
</dbReference>
<name>A0A804KNL3_MUSAM</name>
<reference evidence="2" key="2">
    <citation type="submission" date="2021-05" db="UniProtKB">
        <authorList>
            <consortium name="EnsemblPlants"/>
        </authorList>
    </citation>
    <scope>IDENTIFICATION</scope>
    <source>
        <strain evidence="2">subsp. malaccensis</strain>
    </source>
</reference>
<dbReference type="InParanoid" id="A0A804KNL3"/>